<keyword evidence="3" id="KW-1185">Reference proteome</keyword>
<dbReference type="GO" id="GO:0016757">
    <property type="term" value="F:glycosyltransferase activity"/>
    <property type="evidence" value="ECO:0007669"/>
    <property type="project" value="UniProtKB-KW"/>
</dbReference>
<feature type="transmembrane region" description="Helical" evidence="1">
    <location>
        <begin position="330"/>
        <end position="347"/>
    </location>
</feature>
<gene>
    <name evidence="2" type="ORF">ACFFU9_11910</name>
</gene>
<keyword evidence="2" id="KW-0808">Transferase</keyword>
<feature type="transmembrane region" description="Helical" evidence="1">
    <location>
        <begin position="299"/>
        <end position="318"/>
    </location>
</feature>
<feature type="transmembrane region" description="Helical" evidence="1">
    <location>
        <begin position="454"/>
        <end position="473"/>
    </location>
</feature>
<proteinExistence type="predicted"/>
<keyword evidence="1" id="KW-0472">Membrane</keyword>
<keyword evidence="1" id="KW-1133">Transmembrane helix</keyword>
<dbReference type="EMBL" id="JBHMFC010000077">
    <property type="protein sequence ID" value="MFB9057446.1"/>
    <property type="molecule type" value="Genomic_DNA"/>
</dbReference>
<feature type="transmembrane region" description="Helical" evidence="1">
    <location>
        <begin position="359"/>
        <end position="381"/>
    </location>
</feature>
<feature type="transmembrane region" description="Helical" evidence="1">
    <location>
        <begin position="64"/>
        <end position="83"/>
    </location>
</feature>
<feature type="transmembrane region" description="Helical" evidence="1">
    <location>
        <begin position="388"/>
        <end position="405"/>
    </location>
</feature>
<protein>
    <submittedName>
        <fullName evidence="2">Mannosyltransferase</fullName>
    </submittedName>
</protein>
<keyword evidence="2" id="KW-0328">Glycosyltransferase</keyword>
<sequence length="483" mass="55877">MPIKPLFLNTNKYAIVMVLISSLLYGLFAYDLQRTEYTKLMLLYTALFFLFYKLVHVWKHQPTYLMAVAFIFRAIFILAIPNLSQDFYRFIWDGRLIMQGFNPYLHTVESFISNNEFPIAQAEELYLGMGTLNASHFSNYPPLNQFCFVIAAVFSGKSILGAVATMRLLIIAADFGTLYFGSKLLKKLNLSVYTIFWFILNPFIIIELTGNLHFESVMIFFLIWSLYLLHSGKWQLAACILALSISVKLIPLMFMPLFFQWFLKQGNNLNKPVRNKKTIASCFPKEIKTHYNRQGMKTFIAFSLLVLLISGLLFLPFFSSQFIKNYTKTVGLWFYSFEFNASLYYVFREIGYMFSGYNQIALIGKVTPMVVIVFVLIITFYKKNITSTQLISSMIMVLSFYYFTASTVHPWYIAMLLILSVFTTYKFPLVWSFVIILSYLSYMDVGKADKSENLWIIALEYGVVFGVLLYELIAKKNANGSLV</sequence>
<feature type="transmembrane region" description="Helical" evidence="1">
    <location>
        <begin position="411"/>
        <end position="442"/>
    </location>
</feature>
<dbReference type="RefSeq" id="WP_379861674.1">
    <property type="nucleotide sequence ID" value="NZ_JBHMFC010000077.1"/>
</dbReference>
<evidence type="ECO:0000313" key="2">
    <source>
        <dbReference type="EMBL" id="MFB9057446.1"/>
    </source>
</evidence>
<accession>A0ABV5FDD9</accession>
<feature type="transmembrane region" description="Helical" evidence="1">
    <location>
        <begin position="236"/>
        <end position="263"/>
    </location>
</feature>
<feature type="transmembrane region" description="Helical" evidence="1">
    <location>
        <begin position="212"/>
        <end position="229"/>
    </location>
</feature>
<name>A0ABV5FDD9_9FLAO</name>
<feature type="transmembrane region" description="Helical" evidence="1">
    <location>
        <begin position="188"/>
        <end position="206"/>
    </location>
</feature>
<reference evidence="2 3" key="1">
    <citation type="submission" date="2024-09" db="EMBL/GenBank/DDBJ databases">
        <authorList>
            <person name="Sun Q."/>
            <person name="Mori K."/>
        </authorList>
    </citation>
    <scope>NUCLEOTIDE SEQUENCE [LARGE SCALE GENOMIC DNA]</scope>
    <source>
        <strain evidence="2 3">CECT 8622</strain>
    </source>
</reference>
<feature type="transmembrane region" description="Helical" evidence="1">
    <location>
        <begin position="12"/>
        <end position="30"/>
    </location>
</feature>
<feature type="transmembrane region" description="Helical" evidence="1">
    <location>
        <begin position="42"/>
        <end position="58"/>
    </location>
</feature>
<organism evidence="2 3">
    <name type="scientific">Mariniflexile ostreae</name>
    <dbReference type="NCBI Taxonomy" id="1520892"/>
    <lineage>
        <taxon>Bacteria</taxon>
        <taxon>Pseudomonadati</taxon>
        <taxon>Bacteroidota</taxon>
        <taxon>Flavobacteriia</taxon>
        <taxon>Flavobacteriales</taxon>
        <taxon>Flavobacteriaceae</taxon>
        <taxon>Mariniflexile</taxon>
    </lineage>
</organism>
<keyword evidence="1" id="KW-0812">Transmembrane</keyword>
<comment type="caution">
    <text evidence="2">The sequence shown here is derived from an EMBL/GenBank/DDBJ whole genome shotgun (WGS) entry which is preliminary data.</text>
</comment>
<evidence type="ECO:0000313" key="3">
    <source>
        <dbReference type="Proteomes" id="UP001589585"/>
    </source>
</evidence>
<dbReference type="Proteomes" id="UP001589585">
    <property type="component" value="Unassembled WGS sequence"/>
</dbReference>
<dbReference type="Pfam" id="PF26314">
    <property type="entry name" value="MptA_B_family"/>
    <property type="match status" value="1"/>
</dbReference>
<evidence type="ECO:0000256" key="1">
    <source>
        <dbReference type="SAM" id="Phobius"/>
    </source>
</evidence>